<evidence type="ECO:0000256" key="8">
    <source>
        <dbReference type="ARBA" id="ARBA00022827"/>
    </source>
</evidence>
<evidence type="ECO:0000256" key="1">
    <source>
        <dbReference type="ARBA" id="ARBA00001932"/>
    </source>
</evidence>
<evidence type="ECO:0000256" key="3">
    <source>
        <dbReference type="ARBA" id="ARBA00006409"/>
    </source>
</evidence>
<dbReference type="EC" id="4.1.99.3" evidence="4"/>
<dbReference type="GO" id="GO:0003677">
    <property type="term" value="F:DNA binding"/>
    <property type="evidence" value="ECO:0007669"/>
    <property type="project" value="UniProtKB-KW"/>
</dbReference>
<keyword evidence="11 15" id="KW-0456">Lyase</keyword>
<dbReference type="InterPro" id="IPR006050">
    <property type="entry name" value="DNA_photolyase_N"/>
</dbReference>
<dbReference type="SUPFAM" id="SSF52425">
    <property type="entry name" value="Cryptochrome/photolyase, N-terminal domain"/>
    <property type="match status" value="1"/>
</dbReference>
<keyword evidence="9" id="KW-0238">DNA-binding</keyword>
<dbReference type="PANTHER" id="PTHR10211">
    <property type="entry name" value="DEOXYRIBODIPYRIMIDINE PHOTOLYASE"/>
    <property type="match status" value="1"/>
</dbReference>
<evidence type="ECO:0000259" key="14">
    <source>
        <dbReference type="PROSITE" id="PS51645"/>
    </source>
</evidence>
<keyword evidence="6" id="KW-0285">Flavoprotein</keyword>
<dbReference type="OrthoDB" id="9772484at2"/>
<keyword evidence="8" id="KW-0274">FAD</keyword>
<feature type="domain" description="Photolyase/cryptochrome alpha/beta" evidence="14">
    <location>
        <begin position="34"/>
        <end position="163"/>
    </location>
</feature>
<keyword evidence="10" id="KW-0234">DNA repair</keyword>
<evidence type="ECO:0000256" key="4">
    <source>
        <dbReference type="ARBA" id="ARBA00013149"/>
    </source>
</evidence>
<keyword evidence="16" id="KW-1185">Reference proteome</keyword>
<dbReference type="InterPro" id="IPR036155">
    <property type="entry name" value="Crypto/Photolyase_N_sf"/>
</dbReference>
<name>A0A3R9NUL3_9BACT</name>
<evidence type="ECO:0000256" key="10">
    <source>
        <dbReference type="ARBA" id="ARBA00023204"/>
    </source>
</evidence>
<dbReference type="Gene3D" id="3.40.50.620">
    <property type="entry name" value="HUPs"/>
    <property type="match status" value="1"/>
</dbReference>
<evidence type="ECO:0000256" key="5">
    <source>
        <dbReference type="ARBA" id="ARBA00014046"/>
    </source>
</evidence>
<comment type="catalytic activity">
    <reaction evidence="13">
        <text>cyclobutadipyrimidine (in DNA) = 2 pyrimidine residues (in DNA).</text>
        <dbReference type="EC" id="4.1.99.3"/>
    </reaction>
</comment>
<sequence length="478" mass="55268">MAEPQSRLPQELRALADDPRITVRRDGPPDPNGQCLVYWMQRAQRGIDNHAVDLAVYIANLLELPLVVYFAAISNFPHANLRHYAFLNQGLVDIEQDLQQRNITFLMRRAPRESHEQLLTDVRAAFLIGDENPLRVPGQWRNQLASRISIPFWTVDTDVVVPSKLIEKAQYGAYTIRPRLYRLLPEFLHPYENPRANHAWKRPHGFQSDAVHEDITRGWKDLDRSVVPVEAWQGGTHAALKRLKHFTGKLLGEYDAKRNHPDIDGTSCLSPYLHFGHIGPITIALAVEAAANADRKLQPARDSYFNELIVWRELAINFVRYTPNYDLPECAEDWAKQTIAKHARDEREHLYTLRQLEAAQTRDNLWNAGQLQMVRFGWMHNHIRMYWAKKILEWTPDIATAMKYCIHLNDKYFLDGRDPNGYAGIAWALLGKFDRAWGERPIFGKIRYMSGASTGKKFDSKRYIEQMGLLPEQATLKF</sequence>
<organism evidence="15 16">
    <name type="scientific">Edaphobacter aggregans</name>
    <dbReference type="NCBI Taxonomy" id="570835"/>
    <lineage>
        <taxon>Bacteria</taxon>
        <taxon>Pseudomonadati</taxon>
        <taxon>Acidobacteriota</taxon>
        <taxon>Terriglobia</taxon>
        <taxon>Terriglobales</taxon>
        <taxon>Acidobacteriaceae</taxon>
        <taxon>Edaphobacter</taxon>
    </lineage>
</organism>
<comment type="similarity">
    <text evidence="3">Belongs to the DNA photolyase class-2 family.</text>
</comment>
<evidence type="ECO:0000256" key="2">
    <source>
        <dbReference type="ARBA" id="ARBA00001974"/>
    </source>
</evidence>
<dbReference type="PANTHER" id="PTHR10211:SF0">
    <property type="entry name" value="DEOXYRIBODIPYRIMIDINE PHOTO-LYASE"/>
    <property type="match status" value="1"/>
</dbReference>
<dbReference type="Proteomes" id="UP000269669">
    <property type="component" value="Unassembled WGS sequence"/>
</dbReference>
<evidence type="ECO:0000256" key="9">
    <source>
        <dbReference type="ARBA" id="ARBA00023125"/>
    </source>
</evidence>
<dbReference type="InterPro" id="IPR036134">
    <property type="entry name" value="Crypto/Photolyase_FAD-like_sf"/>
</dbReference>
<dbReference type="Pfam" id="PF00875">
    <property type="entry name" value="DNA_photolyase"/>
    <property type="match status" value="1"/>
</dbReference>
<dbReference type="Gene3D" id="1.10.579.10">
    <property type="entry name" value="DNA Cyclobutane Dipyrimidine Photolyase, subunit A, domain 3"/>
    <property type="match status" value="1"/>
</dbReference>
<proteinExistence type="inferred from homology"/>
<evidence type="ECO:0000256" key="13">
    <source>
        <dbReference type="ARBA" id="ARBA00033999"/>
    </source>
</evidence>
<evidence type="ECO:0000313" key="16">
    <source>
        <dbReference type="Proteomes" id="UP000269669"/>
    </source>
</evidence>
<dbReference type="AlphaFoldDB" id="A0A3R9NUL3"/>
<reference evidence="15 16" key="1">
    <citation type="submission" date="2018-12" db="EMBL/GenBank/DDBJ databases">
        <title>Sequencing of bacterial isolates from soil warming experiment in Harvard Forest, Massachusetts, USA.</title>
        <authorList>
            <person name="Deangelis K."/>
        </authorList>
    </citation>
    <scope>NUCLEOTIDE SEQUENCE [LARGE SCALE GENOMIC DNA]</scope>
    <source>
        <strain evidence="15 16">EB153</strain>
    </source>
</reference>
<evidence type="ECO:0000313" key="15">
    <source>
        <dbReference type="EMBL" id="RSL17174.1"/>
    </source>
</evidence>
<comment type="cofactor">
    <cofactor evidence="2">
        <name>FAD</name>
        <dbReference type="ChEBI" id="CHEBI:57692"/>
    </cofactor>
</comment>
<comment type="cofactor">
    <cofactor evidence="1">
        <name>(6R)-5,10-methylene-5,6,7,8-tetrahydrofolate</name>
        <dbReference type="ChEBI" id="CHEBI:15636"/>
    </cofactor>
</comment>
<dbReference type="Gene3D" id="1.25.40.80">
    <property type="match status" value="1"/>
</dbReference>
<evidence type="ECO:0000256" key="6">
    <source>
        <dbReference type="ARBA" id="ARBA00022630"/>
    </source>
</evidence>
<comment type="caution">
    <text evidence="15">The sequence shown here is derived from an EMBL/GenBank/DDBJ whole genome shotgun (WGS) entry which is preliminary data.</text>
</comment>
<gene>
    <name evidence="15" type="ORF">EDE15_2703</name>
</gene>
<protein>
    <recommendedName>
        <fullName evidence="5">Deoxyribodipyrimidine photo-lyase</fullName>
        <ecNumber evidence="4">4.1.99.3</ecNumber>
    </recommendedName>
    <alternativeName>
        <fullName evidence="12">DNA photolyase</fullName>
    </alternativeName>
</protein>
<dbReference type="GO" id="GO:0003904">
    <property type="term" value="F:deoxyribodipyrimidine photo-lyase activity"/>
    <property type="evidence" value="ECO:0007669"/>
    <property type="project" value="UniProtKB-EC"/>
</dbReference>
<dbReference type="SUPFAM" id="SSF48173">
    <property type="entry name" value="Cryptochrome/photolyase FAD-binding domain"/>
    <property type="match status" value="1"/>
</dbReference>
<evidence type="ECO:0000256" key="7">
    <source>
        <dbReference type="ARBA" id="ARBA00022763"/>
    </source>
</evidence>
<dbReference type="GO" id="GO:0000719">
    <property type="term" value="P:photoreactive repair"/>
    <property type="evidence" value="ECO:0007669"/>
    <property type="project" value="TreeGrafter"/>
</dbReference>
<dbReference type="InterPro" id="IPR014729">
    <property type="entry name" value="Rossmann-like_a/b/a_fold"/>
</dbReference>
<dbReference type="EMBL" id="RSDW01000001">
    <property type="protein sequence ID" value="RSL17174.1"/>
    <property type="molecule type" value="Genomic_DNA"/>
</dbReference>
<accession>A0A3R9NUL3</accession>
<dbReference type="FunFam" id="1.10.579.10:FF:000002">
    <property type="entry name" value="Deoxyribodipyrimidine photolyase"/>
    <property type="match status" value="1"/>
</dbReference>
<evidence type="ECO:0000256" key="11">
    <source>
        <dbReference type="ARBA" id="ARBA00023239"/>
    </source>
</evidence>
<dbReference type="PROSITE" id="PS51645">
    <property type="entry name" value="PHR_CRY_ALPHA_BETA"/>
    <property type="match status" value="1"/>
</dbReference>
<evidence type="ECO:0000256" key="12">
    <source>
        <dbReference type="ARBA" id="ARBA00031671"/>
    </source>
</evidence>
<keyword evidence="7" id="KW-0227">DNA damage</keyword>
<dbReference type="RefSeq" id="WP_125485693.1">
    <property type="nucleotide sequence ID" value="NZ_RSDW01000001.1"/>
</dbReference>
<dbReference type="InterPro" id="IPR052219">
    <property type="entry name" value="Photolyase_Class-2"/>
</dbReference>